<protein>
    <submittedName>
        <fullName evidence="2">Uncharacterized protein</fullName>
    </submittedName>
</protein>
<organism evidence="2">
    <name type="scientific">Wuchereria bancrofti</name>
    <dbReference type="NCBI Taxonomy" id="6293"/>
    <lineage>
        <taxon>Eukaryota</taxon>
        <taxon>Metazoa</taxon>
        <taxon>Ecdysozoa</taxon>
        <taxon>Nematoda</taxon>
        <taxon>Chromadorea</taxon>
        <taxon>Rhabditida</taxon>
        <taxon>Spirurina</taxon>
        <taxon>Spiruromorpha</taxon>
        <taxon>Filarioidea</taxon>
        <taxon>Onchocercidae</taxon>
        <taxon>Wuchereria</taxon>
    </lineage>
</organism>
<dbReference type="WBParaSite" id="maker-PairedContig_2530-snap-gene-0.15-mRNA-1">
    <property type="protein sequence ID" value="maker-PairedContig_2530-snap-gene-0.15-mRNA-1"/>
    <property type="gene ID" value="maker-PairedContig_2530-snap-gene-0.15"/>
</dbReference>
<dbReference type="Gene3D" id="1.25.10.10">
    <property type="entry name" value="Leucine-rich Repeat Variant"/>
    <property type="match status" value="1"/>
</dbReference>
<reference evidence="2" key="1">
    <citation type="submission" date="2016-11" db="UniProtKB">
        <authorList>
            <consortium name="WormBaseParasite"/>
        </authorList>
    </citation>
    <scope>IDENTIFICATION</scope>
    <source>
        <strain evidence="2">pt0022</strain>
    </source>
</reference>
<dbReference type="SUPFAM" id="SSF48371">
    <property type="entry name" value="ARM repeat"/>
    <property type="match status" value="2"/>
</dbReference>
<dbReference type="AlphaFoldDB" id="A0A1I8EJA3"/>
<feature type="region of interest" description="Disordered" evidence="1">
    <location>
        <begin position="439"/>
        <end position="459"/>
    </location>
</feature>
<dbReference type="PANTHER" id="PTHR23312:SF8">
    <property type="entry name" value="ARMADILLO REPEAT-CONTAINING PROTEIN 5"/>
    <property type="match status" value="1"/>
</dbReference>
<proteinExistence type="predicted"/>
<dbReference type="GO" id="GO:0009653">
    <property type="term" value="P:anatomical structure morphogenesis"/>
    <property type="evidence" value="ECO:0007669"/>
    <property type="project" value="TreeGrafter"/>
</dbReference>
<sequence>MASKPKRRRTEELDRTETILLGNDLKQIKNILLNLKEIKKVDALKLKAKEFPRIGVTLMTVLWKCSLQNFDDEPQWLQILNDVLCVLTNIYEIVPSLCSELAEPPGNFANIAVRLLESGPKVPMETKCEVFRLICSVATDQRCMELIAENTHLVDRIAMAIDHEVNEVAKLALRAANFLAVNKSGIKRLLLSNVGLYLGNLLYRTKEMAETFGREIQQTILQLICRFVRYKGTKRIGRQLAGSNGVGVLLDCFLKGQCESYIVEMCNASFELREQFETPGCITKIVETHPRPEYMLKMLLCFAQDAWGRAALRGHGALDILIDGLEKADSVHQILIVNTLRYFVHDGSGLSYLTFSTKFLDIVVDHINLYLNKNRRICSMMLNRAVNECSIHSKIGHRKTECLCCKMMLMPFHSTNFDVLNHAVDSDAFSSGKLVEFSWSPSQSPPPGMRSPQMSPKRVPLSPTSLMDEYIECMERPTSTNHISYLSRASHTPHRNTELVVGELYILAWLSHSESNMRRMITSKIVSTLLQYISEAPSMVSKAPRTIRRIFRHRLAVENLSRLELHTLVVHILLTRKCEVGKRISQCSECAIRSDFGNALLEEFSSHIDAPFGLEVLKNIYKSSDEIEQMKACIATLHLVRRVDNWKRMLATHNPVERLLAKLREMLVDSSYEENWRIITYSEGPTLVRQILVALSFLVPSDGMFGSGFSEQFRDTFEFDEEEEQCSFRLFSIFLHYLSGCGKSCVKITENDIPALLKLSDRYLCTGISSKLLAYESPLRNLISGETLPNYLEVMLSTGSDTCHVLRDACISCLLSDCTEEQMFTTLKVVAGNPVAVDALMEILQTFLLAYCRRRKIKYEEAKAT</sequence>
<name>A0A1I8EJA3_WUCBA</name>
<evidence type="ECO:0000313" key="2">
    <source>
        <dbReference type="WBParaSite" id="maker-PairedContig_2530-snap-gene-0.15-mRNA-1"/>
    </source>
</evidence>
<accession>A0A1I8EJA3</accession>
<dbReference type="InterPro" id="IPR011989">
    <property type="entry name" value="ARM-like"/>
</dbReference>
<evidence type="ECO:0000256" key="1">
    <source>
        <dbReference type="SAM" id="MobiDB-lite"/>
    </source>
</evidence>
<dbReference type="GO" id="GO:0005829">
    <property type="term" value="C:cytosol"/>
    <property type="evidence" value="ECO:0007669"/>
    <property type="project" value="TreeGrafter"/>
</dbReference>
<dbReference type="InterPro" id="IPR016024">
    <property type="entry name" value="ARM-type_fold"/>
</dbReference>
<dbReference type="PANTHER" id="PTHR23312">
    <property type="entry name" value="ARMC5 ARMADILLO REPEAT-CONTAINING -RELATED"/>
    <property type="match status" value="1"/>
</dbReference>